<feature type="transmembrane region" description="Helical" evidence="6">
    <location>
        <begin position="148"/>
        <end position="171"/>
    </location>
</feature>
<name>A0A817RBV6_9BILA</name>
<feature type="transmembrane region" description="Helical" evidence="6">
    <location>
        <begin position="255"/>
        <end position="278"/>
    </location>
</feature>
<dbReference type="Proteomes" id="UP000663851">
    <property type="component" value="Unassembled WGS sequence"/>
</dbReference>
<evidence type="ECO:0000313" key="8">
    <source>
        <dbReference type="EMBL" id="CAF3248904.1"/>
    </source>
</evidence>
<feature type="transmembrane region" description="Helical" evidence="6">
    <location>
        <begin position="321"/>
        <end position="346"/>
    </location>
</feature>
<dbReference type="InterPro" id="IPR000276">
    <property type="entry name" value="GPCR_Rhodpsn"/>
</dbReference>
<evidence type="ECO:0000256" key="4">
    <source>
        <dbReference type="ARBA" id="ARBA00023136"/>
    </source>
</evidence>
<feature type="compositionally biased region" description="Basic residues" evidence="5">
    <location>
        <begin position="302"/>
        <end position="312"/>
    </location>
</feature>
<comment type="caution">
    <text evidence="8">The sequence shown here is derived from an EMBL/GenBank/DDBJ whole genome shotgun (WGS) entry which is preliminary data.</text>
</comment>
<dbReference type="PROSITE" id="PS50262">
    <property type="entry name" value="G_PROTEIN_RECEP_F1_2"/>
    <property type="match status" value="1"/>
</dbReference>
<gene>
    <name evidence="9" type="ORF">HFQ381_LOCUS24842</name>
    <name evidence="8" type="ORF">LUA448_LOCUS4710</name>
</gene>
<organism evidence="8 10">
    <name type="scientific">Rotaria socialis</name>
    <dbReference type="NCBI Taxonomy" id="392032"/>
    <lineage>
        <taxon>Eukaryota</taxon>
        <taxon>Metazoa</taxon>
        <taxon>Spiralia</taxon>
        <taxon>Gnathifera</taxon>
        <taxon>Rotifera</taxon>
        <taxon>Eurotatoria</taxon>
        <taxon>Bdelloidea</taxon>
        <taxon>Philodinida</taxon>
        <taxon>Philodinidae</taxon>
        <taxon>Rotaria</taxon>
    </lineage>
</organism>
<dbReference type="GO" id="GO:0005886">
    <property type="term" value="C:plasma membrane"/>
    <property type="evidence" value="ECO:0007669"/>
    <property type="project" value="TreeGrafter"/>
</dbReference>
<evidence type="ECO:0000256" key="2">
    <source>
        <dbReference type="ARBA" id="ARBA00022692"/>
    </source>
</evidence>
<dbReference type="PRINTS" id="PR00237">
    <property type="entry name" value="GPCRRHODOPSN"/>
</dbReference>
<keyword evidence="2 6" id="KW-0812">Transmembrane</keyword>
<dbReference type="PANTHER" id="PTHR46273">
    <property type="entry name" value="MYOSUPPRESSIN RECEPTOR 1, ISOFORM B-RELATED"/>
    <property type="match status" value="1"/>
</dbReference>
<feature type="region of interest" description="Disordered" evidence="5">
    <location>
        <begin position="294"/>
        <end position="314"/>
    </location>
</feature>
<dbReference type="EMBL" id="CAJNYD010000360">
    <property type="protein sequence ID" value="CAF3248904.1"/>
    <property type="molecule type" value="Genomic_DNA"/>
</dbReference>
<dbReference type="CDD" id="cd14978">
    <property type="entry name" value="7tmA_FMRFamide_R-like"/>
    <property type="match status" value="1"/>
</dbReference>
<evidence type="ECO:0000313" key="10">
    <source>
        <dbReference type="Proteomes" id="UP000663833"/>
    </source>
</evidence>
<evidence type="ECO:0000259" key="7">
    <source>
        <dbReference type="PROSITE" id="PS50262"/>
    </source>
</evidence>
<dbReference type="PANTHER" id="PTHR46273:SF4">
    <property type="entry name" value="AT19640P"/>
    <property type="match status" value="1"/>
</dbReference>
<dbReference type="InterPro" id="IPR019427">
    <property type="entry name" value="7TM_GPCR_serpentine_rcpt_Srw"/>
</dbReference>
<dbReference type="GO" id="GO:0008528">
    <property type="term" value="F:G protein-coupled peptide receptor activity"/>
    <property type="evidence" value="ECO:0007669"/>
    <property type="project" value="InterPro"/>
</dbReference>
<dbReference type="SUPFAM" id="SSF81321">
    <property type="entry name" value="Family A G protein-coupled receptor-like"/>
    <property type="match status" value="1"/>
</dbReference>
<reference evidence="8" key="1">
    <citation type="submission" date="2021-02" db="EMBL/GenBank/DDBJ databases">
        <authorList>
            <person name="Nowell W R."/>
        </authorList>
    </citation>
    <scope>NUCLEOTIDE SEQUENCE</scope>
</reference>
<evidence type="ECO:0000256" key="5">
    <source>
        <dbReference type="SAM" id="MobiDB-lite"/>
    </source>
</evidence>
<dbReference type="InterPro" id="IPR053219">
    <property type="entry name" value="GPCR_Dmsr-1"/>
</dbReference>
<keyword evidence="4 6" id="KW-0472">Membrane</keyword>
<feature type="transmembrane region" description="Helical" evidence="6">
    <location>
        <begin position="192"/>
        <end position="212"/>
    </location>
</feature>
<feature type="domain" description="G-protein coupled receptors family 1 profile" evidence="7">
    <location>
        <begin position="83"/>
        <end position="381"/>
    </location>
</feature>
<evidence type="ECO:0000256" key="6">
    <source>
        <dbReference type="SAM" id="Phobius"/>
    </source>
</evidence>
<sequence>MSPSSSPTPLSLISENQSNIDSTSTAIHRMIYNISEMLASSNMNDSPQTDDVFHTNSLIRYRLLYRNYHGFISSAVCIFGLTCNLFNIIVLTRPLMRSSTNTILTSLALSDLLKMLFVLPAVILFYCLPKDDMKSEPDPTSYVQVKFYMIQMLFTLTLHCISTWLTVYLAAFRYVFLNCKALTAYVSSPDRALIGVAVVVLLSTILCVPSYLEHQIVHYYVNNTQIASNKSDKIIIYRFDQTAFSKSLALRDKVFVLHGVIFKLIPCMLLLLFSFLLVQQLRSALKQSQHVHRTSTANISKEKRKGRLHGRKREKENRRTTLMLVIVCALFLVTELPQGAILFLTFLSKHKSNYYFQIYQHLGDTFDILALINNSVNFILYCLMSKAFRDTFQQTFCFIQKFAPHQPTVSFSKLTTTKRQQKYLNEAITYEAIPSYRPSQNGRLHEIPIRKSFSDNEPKKIKRTLKSLEFFSHNKSASL</sequence>
<feature type="transmembrane region" description="Helical" evidence="6">
    <location>
        <begin position="68"/>
        <end position="91"/>
    </location>
</feature>
<evidence type="ECO:0000256" key="3">
    <source>
        <dbReference type="ARBA" id="ARBA00022989"/>
    </source>
</evidence>
<dbReference type="InterPro" id="IPR017452">
    <property type="entry name" value="GPCR_Rhodpsn_7TM"/>
</dbReference>
<proteinExistence type="predicted"/>
<accession>A0A817RBV6</accession>
<dbReference type="Pfam" id="PF10324">
    <property type="entry name" value="7TM_GPCR_Srw"/>
    <property type="match status" value="1"/>
</dbReference>
<dbReference type="Proteomes" id="UP000663833">
    <property type="component" value="Unassembled WGS sequence"/>
</dbReference>
<feature type="transmembrane region" description="Helical" evidence="6">
    <location>
        <begin position="366"/>
        <end position="384"/>
    </location>
</feature>
<evidence type="ECO:0000313" key="9">
    <source>
        <dbReference type="EMBL" id="CAF4463362.1"/>
    </source>
</evidence>
<evidence type="ECO:0000256" key="1">
    <source>
        <dbReference type="ARBA" id="ARBA00004370"/>
    </source>
</evidence>
<comment type="subcellular location">
    <subcellularLocation>
        <location evidence="1">Membrane</location>
    </subcellularLocation>
</comment>
<protein>
    <recommendedName>
        <fullName evidence="7">G-protein coupled receptors family 1 profile domain-containing protein</fullName>
    </recommendedName>
</protein>
<dbReference type="EMBL" id="CAJOBO010002682">
    <property type="protein sequence ID" value="CAF4463362.1"/>
    <property type="molecule type" value="Genomic_DNA"/>
</dbReference>
<keyword evidence="3 6" id="KW-1133">Transmembrane helix</keyword>
<dbReference type="AlphaFoldDB" id="A0A817RBV6"/>
<feature type="transmembrane region" description="Helical" evidence="6">
    <location>
        <begin position="103"/>
        <end position="128"/>
    </location>
</feature>
<dbReference type="Gene3D" id="1.20.1070.10">
    <property type="entry name" value="Rhodopsin 7-helix transmembrane proteins"/>
    <property type="match status" value="1"/>
</dbReference>